<dbReference type="GO" id="GO:0016567">
    <property type="term" value="P:protein ubiquitination"/>
    <property type="evidence" value="ECO:0007669"/>
    <property type="project" value="UniProtKB-UniPathway"/>
</dbReference>
<dbReference type="STRING" id="15368.A0A0Q3IRI5"/>
<dbReference type="PANTHER" id="PTHR32370">
    <property type="entry name" value="OS12G0117600 PROTEIN"/>
    <property type="match status" value="1"/>
</dbReference>
<organism evidence="6">
    <name type="scientific">Brachypodium distachyon</name>
    <name type="common">Purple false brome</name>
    <name type="synonym">Trachynia distachya</name>
    <dbReference type="NCBI Taxonomy" id="15368"/>
    <lineage>
        <taxon>Eukaryota</taxon>
        <taxon>Viridiplantae</taxon>
        <taxon>Streptophyta</taxon>
        <taxon>Embryophyta</taxon>
        <taxon>Tracheophyta</taxon>
        <taxon>Spermatophyta</taxon>
        <taxon>Magnoliopsida</taxon>
        <taxon>Liliopsida</taxon>
        <taxon>Poales</taxon>
        <taxon>Poaceae</taxon>
        <taxon>BOP clade</taxon>
        <taxon>Pooideae</taxon>
        <taxon>Stipodae</taxon>
        <taxon>Brachypodieae</taxon>
        <taxon>Brachypodium</taxon>
    </lineage>
</organism>
<dbReference type="UniPathway" id="UPA00143"/>
<evidence type="ECO:0000256" key="1">
    <source>
        <dbReference type="ARBA" id="ARBA00022786"/>
    </source>
</evidence>
<evidence type="ECO:0000259" key="5">
    <source>
        <dbReference type="PROSITE" id="PS51649"/>
    </source>
</evidence>
<dbReference type="Proteomes" id="UP000008810">
    <property type="component" value="Chromosome 2"/>
</dbReference>
<evidence type="ECO:0000256" key="4">
    <source>
        <dbReference type="SAM" id="MobiDB-lite"/>
    </source>
</evidence>
<dbReference type="KEGG" id="bdi:100821090"/>
<dbReference type="AlphaFoldDB" id="A0A0Q3IRI5"/>
<gene>
    <name evidence="7" type="primary">LOC100821090</name>
    <name evidence="6" type="ORF">BRADI_2g04767v3</name>
</gene>
<protein>
    <recommendedName>
        <fullName evidence="5">NPH3 domain-containing protein</fullName>
    </recommendedName>
</protein>
<sequence>MKSSSRSQSPKRAPLPWPRAILSDANVVAAEHAPPSSFSEPPPPPWLPAIAGRDGDTCASELDAFALAVASAKSSSTSRPYLQLAAVLSQYAATWHLTDVASSARHVAPDHRSPTAAWLQKRLRLETLVAALPPDPDPNPSGNPEPDDGITCDFLLRLLRAGRASGADAALIAALEARAARRLGQAALPALMMPVTASGHSATLLDVPLVLRLARGFYNSGGGGAAKAAARVARLVDAYLAEAALEAGLTHGDLEELARAVPAHARAADDALYRAVNTYLKAHPSTGKEARKSLWGLIDARKLSAEAAAHAVRNDRLPVRSALQVLFSDHGKLNRLADLGSAAAMLDLPGGGRRPSKPDRLPPHQEARRLREDVASLKLQCSALQDQVERLSSERRRCCGGFRWSTSWCRQRR</sequence>
<dbReference type="OrthoDB" id="680561at2759"/>
<evidence type="ECO:0000256" key="2">
    <source>
        <dbReference type="PROSITE-ProRule" id="PRU00982"/>
    </source>
</evidence>
<dbReference type="EnsemblPlants" id="KQK02980">
    <property type="protein sequence ID" value="KQK02980"/>
    <property type="gene ID" value="BRADI_2g04767v3"/>
</dbReference>
<feature type="region of interest" description="Disordered" evidence="4">
    <location>
        <begin position="31"/>
        <end position="53"/>
    </location>
</feature>
<reference evidence="6" key="2">
    <citation type="submission" date="2017-06" db="EMBL/GenBank/DDBJ databases">
        <title>WGS assembly of Brachypodium distachyon.</title>
        <authorList>
            <consortium name="The International Brachypodium Initiative"/>
            <person name="Lucas S."/>
            <person name="Harmon-Smith M."/>
            <person name="Lail K."/>
            <person name="Tice H."/>
            <person name="Grimwood J."/>
            <person name="Bruce D."/>
            <person name="Barry K."/>
            <person name="Shu S."/>
            <person name="Lindquist E."/>
            <person name="Wang M."/>
            <person name="Pitluck S."/>
            <person name="Vogel J.P."/>
            <person name="Garvin D.F."/>
            <person name="Mockler T.C."/>
            <person name="Schmutz J."/>
            <person name="Rokhsar D."/>
            <person name="Bevan M.W."/>
        </authorList>
    </citation>
    <scope>NUCLEOTIDE SEQUENCE</scope>
    <source>
        <strain evidence="6">Bd21</strain>
    </source>
</reference>
<keyword evidence="8" id="KW-1185">Reference proteome</keyword>
<dbReference type="InterPro" id="IPR027356">
    <property type="entry name" value="NPH3_dom"/>
</dbReference>
<dbReference type="Pfam" id="PF03000">
    <property type="entry name" value="NPH3"/>
    <property type="match status" value="1"/>
</dbReference>
<dbReference type="InterPro" id="IPR043454">
    <property type="entry name" value="NPH3/RPT2-like"/>
</dbReference>
<evidence type="ECO:0000313" key="6">
    <source>
        <dbReference type="EMBL" id="KQK02980.1"/>
    </source>
</evidence>
<dbReference type="PROSITE" id="PS51649">
    <property type="entry name" value="NPH3"/>
    <property type="match status" value="1"/>
</dbReference>
<dbReference type="RefSeq" id="XP_003565412.1">
    <property type="nucleotide sequence ID" value="XM_003565364.4"/>
</dbReference>
<accession>A0A0Q3IRI5</accession>
<keyword evidence="1" id="KW-0833">Ubl conjugation pathway</keyword>
<evidence type="ECO:0000313" key="8">
    <source>
        <dbReference type="Proteomes" id="UP000008810"/>
    </source>
</evidence>
<dbReference type="EMBL" id="CM000881">
    <property type="protein sequence ID" value="KQK02980.1"/>
    <property type="molecule type" value="Genomic_DNA"/>
</dbReference>
<proteinExistence type="inferred from homology"/>
<comment type="similarity">
    <text evidence="2">Belongs to the NPH3 family.</text>
</comment>
<feature type="domain" description="NPH3" evidence="5">
    <location>
        <begin position="51"/>
        <end position="332"/>
    </location>
</feature>
<evidence type="ECO:0000313" key="7">
    <source>
        <dbReference type="EnsemblPlants" id="KQK02980"/>
    </source>
</evidence>
<keyword evidence="3" id="KW-0175">Coiled coil</keyword>
<reference evidence="6 7" key="1">
    <citation type="journal article" date="2010" name="Nature">
        <title>Genome sequencing and analysis of the model grass Brachypodium distachyon.</title>
        <authorList>
            <consortium name="International Brachypodium Initiative"/>
        </authorList>
    </citation>
    <scope>NUCLEOTIDE SEQUENCE [LARGE SCALE GENOMIC DNA]</scope>
    <source>
        <strain evidence="6">Bd21</strain>
        <strain evidence="7">cv. Bd21</strain>
    </source>
</reference>
<reference evidence="7" key="3">
    <citation type="submission" date="2018-08" db="UniProtKB">
        <authorList>
            <consortium name="EnsemblPlants"/>
        </authorList>
    </citation>
    <scope>IDENTIFICATION</scope>
    <source>
        <strain evidence="7">cv. Bd21</strain>
    </source>
</reference>
<feature type="region of interest" description="Disordered" evidence="4">
    <location>
        <begin position="347"/>
        <end position="367"/>
    </location>
</feature>
<name>A0A0Q3IRI5_BRADI</name>
<evidence type="ECO:0000256" key="3">
    <source>
        <dbReference type="SAM" id="Coils"/>
    </source>
</evidence>
<feature type="coiled-coil region" evidence="3">
    <location>
        <begin position="367"/>
        <end position="394"/>
    </location>
</feature>
<feature type="compositionally biased region" description="Basic and acidic residues" evidence="4">
    <location>
        <begin position="356"/>
        <end position="367"/>
    </location>
</feature>
<dbReference type="Gramene" id="KQK02980">
    <property type="protein sequence ID" value="KQK02980"/>
    <property type="gene ID" value="BRADI_2g04767v3"/>
</dbReference>
<dbReference type="GeneID" id="100821090"/>
<dbReference type="ExpressionAtlas" id="A0A0Q3IRI5">
    <property type="expression patterns" value="baseline and differential"/>
</dbReference>